<sequence length="60" mass="6607">MGVFAVYISRFGWSQAKFSDKSHTNTFNTASTYVSKGIVTGARMTSALLTKQDIRSQISI</sequence>
<proteinExistence type="predicted"/>
<dbReference type="AlphaFoldDB" id="A0A0C3CPU7"/>
<dbReference type="EMBL" id="KN832971">
    <property type="protein sequence ID" value="KIM91707.1"/>
    <property type="molecule type" value="Genomic_DNA"/>
</dbReference>
<evidence type="ECO:0000313" key="2">
    <source>
        <dbReference type="Proteomes" id="UP000054166"/>
    </source>
</evidence>
<keyword evidence="2" id="KW-1185">Reference proteome</keyword>
<dbReference type="Proteomes" id="UP000054166">
    <property type="component" value="Unassembled WGS sequence"/>
</dbReference>
<dbReference type="HOGENOM" id="CLU_2942579_0_0_1"/>
<dbReference type="InParanoid" id="A0A0C3CPU7"/>
<evidence type="ECO:0000313" key="1">
    <source>
        <dbReference type="EMBL" id="KIM91707.1"/>
    </source>
</evidence>
<reference evidence="1 2" key="1">
    <citation type="submission" date="2014-04" db="EMBL/GenBank/DDBJ databases">
        <authorList>
            <consortium name="DOE Joint Genome Institute"/>
            <person name="Kuo A."/>
            <person name="Tarkka M."/>
            <person name="Buscot F."/>
            <person name="Kohler A."/>
            <person name="Nagy L.G."/>
            <person name="Floudas D."/>
            <person name="Copeland A."/>
            <person name="Barry K.W."/>
            <person name="Cichocki N."/>
            <person name="Veneault-Fourrey C."/>
            <person name="LaButti K."/>
            <person name="Lindquist E.A."/>
            <person name="Lipzen A."/>
            <person name="Lundell T."/>
            <person name="Morin E."/>
            <person name="Murat C."/>
            <person name="Sun H."/>
            <person name="Tunlid A."/>
            <person name="Henrissat B."/>
            <person name="Grigoriev I.V."/>
            <person name="Hibbett D.S."/>
            <person name="Martin F."/>
            <person name="Nordberg H.P."/>
            <person name="Cantor M.N."/>
            <person name="Hua S.X."/>
        </authorList>
    </citation>
    <scope>NUCLEOTIDE SEQUENCE [LARGE SCALE GENOMIC DNA]</scope>
    <source>
        <strain evidence="1 2">F 1598</strain>
    </source>
</reference>
<organism evidence="1 2">
    <name type="scientific">Piloderma croceum (strain F 1598)</name>
    <dbReference type="NCBI Taxonomy" id="765440"/>
    <lineage>
        <taxon>Eukaryota</taxon>
        <taxon>Fungi</taxon>
        <taxon>Dikarya</taxon>
        <taxon>Basidiomycota</taxon>
        <taxon>Agaricomycotina</taxon>
        <taxon>Agaricomycetes</taxon>
        <taxon>Agaricomycetidae</taxon>
        <taxon>Atheliales</taxon>
        <taxon>Atheliaceae</taxon>
        <taxon>Piloderma</taxon>
    </lineage>
</organism>
<gene>
    <name evidence="1" type="ORF">PILCRDRAFT_810992</name>
</gene>
<reference evidence="2" key="2">
    <citation type="submission" date="2015-01" db="EMBL/GenBank/DDBJ databases">
        <title>Evolutionary Origins and Diversification of the Mycorrhizal Mutualists.</title>
        <authorList>
            <consortium name="DOE Joint Genome Institute"/>
            <consortium name="Mycorrhizal Genomics Consortium"/>
            <person name="Kohler A."/>
            <person name="Kuo A."/>
            <person name="Nagy L.G."/>
            <person name="Floudas D."/>
            <person name="Copeland A."/>
            <person name="Barry K.W."/>
            <person name="Cichocki N."/>
            <person name="Veneault-Fourrey C."/>
            <person name="LaButti K."/>
            <person name="Lindquist E.A."/>
            <person name="Lipzen A."/>
            <person name="Lundell T."/>
            <person name="Morin E."/>
            <person name="Murat C."/>
            <person name="Riley R."/>
            <person name="Ohm R."/>
            <person name="Sun H."/>
            <person name="Tunlid A."/>
            <person name="Henrissat B."/>
            <person name="Grigoriev I.V."/>
            <person name="Hibbett D.S."/>
            <person name="Martin F."/>
        </authorList>
    </citation>
    <scope>NUCLEOTIDE SEQUENCE [LARGE SCALE GENOMIC DNA]</scope>
    <source>
        <strain evidence="2">F 1598</strain>
    </source>
</reference>
<accession>A0A0C3CPU7</accession>
<protein>
    <submittedName>
        <fullName evidence="1">Uncharacterized protein</fullName>
    </submittedName>
</protein>
<name>A0A0C3CPU7_PILCF</name>